<organism evidence="4 5">
    <name type="scientific">Dokdonia pacifica</name>
    <dbReference type="NCBI Taxonomy" id="1627892"/>
    <lineage>
        <taxon>Bacteria</taxon>
        <taxon>Pseudomonadati</taxon>
        <taxon>Bacteroidota</taxon>
        <taxon>Flavobacteriia</taxon>
        <taxon>Flavobacteriales</taxon>
        <taxon>Flavobacteriaceae</taxon>
        <taxon>Dokdonia</taxon>
    </lineage>
</organism>
<dbReference type="GO" id="GO:0000160">
    <property type="term" value="P:phosphorelay signal transduction system"/>
    <property type="evidence" value="ECO:0007669"/>
    <property type="project" value="InterPro"/>
</dbReference>
<feature type="domain" description="Response regulatory" evidence="3">
    <location>
        <begin position="6"/>
        <end position="121"/>
    </location>
</feature>
<dbReference type="EMBL" id="FZNY01000007">
    <property type="protein sequence ID" value="SNS18802.1"/>
    <property type="molecule type" value="Genomic_DNA"/>
</dbReference>
<dbReference type="SUPFAM" id="SSF52172">
    <property type="entry name" value="CheY-like"/>
    <property type="match status" value="1"/>
</dbReference>
<evidence type="ECO:0000313" key="5">
    <source>
        <dbReference type="Proteomes" id="UP000198379"/>
    </source>
</evidence>
<dbReference type="SMART" id="SM00448">
    <property type="entry name" value="REC"/>
    <property type="match status" value="1"/>
</dbReference>
<feature type="modified residue" description="4-aspartylphosphate" evidence="2">
    <location>
        <position position="56"/>
    </location>
</feature>
<evidence type="ECO:0000259" key="3">
    <source>
        <dbReference type="PROSITE" id="PS50110"/>
    </source>
</evidence>
<proteinExistence type="predicted"/>
<keyword evidence="5" id="KW-1185">Reference proteome</keyword>
<reference evidence="4 5" key="1">
    <citation type="submission" date="2017-06" db="EMBL/GenBank/DDBJ databases">
        <authorList>
            <person name="Kim H.J."/>
            <person name="Triplett B.A."/>
        </authorList>
    </citation>
    <scope>NUCLEOTIDE SEQUENCE [LARGE SCALE GENOMIC DNA]</scope>
    <source>
        <strain evidence="4 5">DSM 25597</strain>
    </source>
</reference>
<dbReference type="OrthoDB" id="2962330at2"/>
<dbReference type="PANTHER" id="PTHR44591:SF3">
    <property type="entry name" value="RESPONSE REGULATORY DOMAIN-CONTAINING PROTEIN"/>
    <property type="match status" value="1"/>
</dbReference>
<name>A0A239CFY3_9FLAO</name>
<dbReference type="Pfam" id="PF04397">
    <property type="entry name" value="LytTR"/>
    <property type="match status" value="1"/>
</dbReference>
<dbReference type="InterPro" id="IPR001789">
    <property type="entry name" value="Sig_transdc_resp-reg_receiver"/>
</dbReference>
<evidence type="ECO:0000313" key="4">
    <source>
        <dbReference type="EMBL" id="SNS18802.1"/>
    </source>
</evidence>
<dbReference type="Pfam" id="PF00072">
    <property type="entry name" value="Response_reg"/>
    <property type="match status" value="1"/>
</dbReference>
<dbReference type="GO" id="GO:0003677">
    <property type="term" value="F:DNA binding"/>
    <property type="evidence" value="ECO:0007669"/>
    <property type="project" value="InterPro"/>
</dbReference>
<evidence type="ECO:0000256" key="1">
    <source>
        <dbReference type="ARBA" id="ARBA00022553"/>
    </source>
</evidence>
<dbReference type="PANTHER" id="PTHR44591">
    <property type="entry name" value="STRESS RESPONSE REGULATOR PROTEIN 1"/>
    <property type="match status" value="1"/>
</dbReference>
<dbReference type="SMART" id="SM00850">
    <property type="entry name" value="LytTR"/>
    <property type="match status" value="1"/>
</dbReference>
<dbReference type="AlphaFoldDB" id="A0A239CFY3"/>
<dbReference type="PROSITE" id="PS50110">
    <property type="entry name" value="RESPONSE_REGULATORY"/>
    <property type="match status" value="1"/>
</dbReference>
<protein>
    <submittedName>
        <fullName evidence="4">Two component transcriptional regulator, LytTR family</fullName>
    </submittedName>
</protein>
<dbReference type="InterPro" id="IPR011006">
    <property type="entry name" value="CheY-like_superfamily"/>
</dbReference>
<sequence length="243" mass="28046">MESAASILIVEDDYQESEYLKDILEDIGYNVIGSSASGEEAIDLYKELYADVVIMDIDLNGKLDGIETAKIISEKYGSYIIYLTSLRDKITFKRAKATFPKFFISKPFNKYQLLDVIDQVIDSPKAVKNSNYYNDHFFIKNNQGVYEKYSIDQVSYIKADNTYSDIMLIINDKLKKVTITKGIQTLLDRINNSKIQRVNRSYAINIDKIEFIEKMSVKLYGYNNMITVSKAYQVIFENLIKKL</sequence>
<dbReference type="InterPro" id="IPR050595">
    <property type="entry name" value="Bact_response_regulator"/>
</dbReference>
<dbReference type="Proteomes" id="UP000198379">
    <property type="component" value="Unassembled WGS sequence"/>
</dbReference>
<dbReference type="InterPro" id="IPR007492">
    <property type="entry name" value="LytTR_DNA-bd_dom"/>
</dbReference>
<dbReference type="RefSeq" id="WP_089373288.1">
    <property type="nucleotide sequence ID" value="NZ_BMEP01000004.1"/>
</dbReference>
<evidence type="ECO:0000256" key="2">
    <source>
        <dbReference type="PROSITE-ProRule" id="PRU00169"/>
    </source>
</evidence>
<keyword evidence="1 2" id="KW-0597">Phosphoprotein</keyword>
<accession>A0A239CFY3</accession>
<dbReference type="Gene3D" id="3.40.50.2300">
    <property type="match status" value="1"/>
</dbReference>
<gene>
    <name evidence="4" type="ORF">SAMN06265376_107297</name>
</gene>
<dbReference type="Gene3D" id="2.40.50.1020">
    <property type="entry name" value="LytTr DNA-binding domain"/>
    <property type="match status" value="1"/>
</dbReference>